<reference evidence="2" key="1">
    <citation type="submission" date="2023-06" db="EMBL/GenBank/DDBJ databases">
        <authorList>
            <person name="Kurt Z."/>
        </authorList>
    </citation>
    <scope>NUCLEOTIDE SEQUENCE</scope>
</reference>
<protein>
    <submittedName>
        <fullName evidence="2">Uncharacterized protein</fullName>
    </submittedName>
</protein>
<evidence type="ECO:0000313" key="2">
    <source>
        <dbReference type="EMBL" id="CAI9963292.1"/>
    </source>
</evidence>
<dbReference type="EMBL" id="CATOUU010000967">
    <property type="protein sequence ID" value="CAI9963292.1"/>
    <property type="molecule type" value="Genomic_DNA"/>
</dbReference>
<keyword evidence="1" id="KW-0175">Coiled coil</keyword>
<organism evidence="2">
    <name type="scientific">Hexamita inflata</name>
    <dbReference type="NCBI Taxonomy" id="28002"/>
    <lineage>
        <taxon>Eukaryota</taxon>
        <taxon>Metamonada</taxon>
        <taxon>Diplomonadida</taxon>
        <taxon>Hexamitidae</taxon>
        <taxon>Hexamitinae</taxon>
        <taxon>Hexamita</taxon>
    </lineage>
</organism>
<evidence type="ECO:0000313" key="3">
    <source>
        <dbReference type="EMBL" id="CAL6008329.1"/>
    </source>
</evidence>
<name>A0AA86QUB9_9EUKA</name>
<sequence length="490" mass="56558">MEQDFSQLQSLMEEAEQLMSQFSTVHDEIETNLNKANINRQRKLDIVSQTNHICSPILNPQKDPHLQEDIDLDEHLCSLLQETDYIDDNLSVIENEPLIQPLSMEQPNQNLSQNTSMRSNLSSAKYSHIKSSYAQQPPKLQPKVEKIVAQPPIKNEKPKINQKLENKGVLENKSQVQEQVEFDDNFEEEVGGVEVLVEPVMVEPEPVEVDQALMTEIDPKYIMDVPLVESVLEDDYFEKVKNGYKIPTELQDLDNSVNEKLSQYGDGLSFMSSASTTTVNLDKPKLTKQTDELWQRLHIPQGQIDLVIPKVKGQPDFLRELKRDRMLSEYMKGVDQCLKSVRAQRNRPINEDELANLLQVAQFEAEQQPKQRIDLLFKEIEDDVVKLEQNGYEQNEQGEEYLSLMEKMEEQEKLQTENINKEQVKFEEQMKLEEQLKKKAKIDHDLNLVSKEALKITDKKRVGSAKAVIQTKEKIVYEKYVPKVLKGVGK</sequence>
<dbReference type="EMBL" id="CAXDID020000057">
    <property type="protein sequence ID" value="CAL6008329.1"/>
    <property type="molecule type" value="Genomic_DNA"/>
</dbReference>
<reference evidence="3 4" key="2">
    <citation type="submission" date="2024-07" db="EMBL/GenBank/DDBJ databases">
        <authorList>
            <person name="Akdeniz Z."/>
        </authorList>
    </citation>
    <scope>NUCLEOTIDE SEQUENCE [LARGE SCALE GENOMIC DNA]</scope>
</reference>
<feature type="coiled-coil region" evidence="1">
    <location>
        <begin position="1"/>
        <end position="28"/>
    </location>
</feature>
<evidence type="ECO:0000313" key="4">
    <source>
        <dbReference type="Proteomes" id="UP001642409"/>
    </source>
</evidence>
<proteinExistence type="predicted"/>
<gene>
    <name evidence="3" type="ORF">HINF_LOCUS21066</name>
    <name evidence="2" type="ORF">HINF_LOCUS50937</name>
</gene>
<accession>A0AA86QUB9</accession>
<keyword evidence="4" id="KW-1185">Reference proteome</keyword>
<evidence type="ECO:0000256" key="1">
    <source>
        <dbReference type="SAM" id="Coils"/>
    </source>
</evidence>
<feature type="coiled-coil region" evidence="1">
    <location>
        <begin position="370"/>
        <end position="425"/>
    </location>
</feature>
<dbReference type="AlphaFoldDB" id="A0AA86QUB9"/>
<comment type="caution">
    <text evidence="2">The sequence shown here is derived from an EMBL/GenBank/DDBJ whole genome shotgun (WGS) entry which is preliminary data.</text>
</comment>
<dbReference type="Proteomes" id="UP001642409">
    <property type="component" value="Unassembled WGS sequence"/>
</dbReference>